<comment type="caution">
    <text evidence="1">The sequence shown here is derived from an EMBL/GenBank/DDBJ whole genome shotgun (WGS) entry which is preliminary data.</text>
</comment>
<evidence type="ECO:0000313" key="2">
    <source>
        <dbReference type="Proteomes" id="UP001144978"/>
    </source>
</evidence>
<gene>
    <name evidence="1" type="ORF">NUW54_g6540</name>
</gene>
<protein>
    <submittedName>
        <fullName evidence="1">Uncharacterized protein</fullName>
    </submittedName>
</protein>
<dbReference type="Proteomes" id="UP001144978">
    <property type="component" value="Unassembled WGS sequence"/>
</dbReference>
<proteinExistence type="predicted"/>
<keyword evidence="2" id="KW-1185">Reference proteome</keyword>
<dbReference type="EMBL" id="JANSHE010001753">
    <property type="protein sequence ID" value="KAJ3001270.1"/>
    <property type="molecule type" value="Genomic_DNA"/>
</dbReference>
<name>A0ACC1PTT2_9APHY</name>
<reference evidence="1" key="1">
    <citation type="submission" date="2022-08" db="EMBL/GenBank/DDBJ databases">
        <title>Genome Sequence of Pycnoporus sanguineus.</title>
        <authorList>
            <person name="Buettner E."/>
        </authorList>
    </citation>
    <scope>NUCLEOTIDE SEQUENCE</scope>
    <source>
        <strain evidence="1">CG-C14</strain>
    </source>
</reference>
<evidence type="ECO:0000313" key="1">
    <source>
        <dbReference type="EMBL" id="KAJ3001270.1"/>
    </source>
</evidence>
<organism evidence="1 2">
    <name type="scientific">Trametes sanguinea</name>
    <dbReference type="NCBI Taxonomy" id="158606"/>
    <lineage>
        <taxon>Eukaryota</taxon>
        <taxon>Fungi</taxon>
        <taxon>Dikarya</taxon>
        <taxon>Basidiomycota</taxon>
        <taxon>Agaricomycotina</taxon>
        <taxon>Agaricomycetes</taxon>
        <taxon>Polyporales</taxon>
        <taxon>Polyporaceae</taxon>
        <taxon>Trametes</taxon>
    </lineage>
</organism>
<accession>A0ACC1PTT2</accession>
<sequence length="68" mass="7195">MASLQYPSLPTSTNDLSILLKQESLDDLLGFSPLPSLSEEDAFGSAPLLGIYADSVNVDGGGLLRDIR</sequence>